<dbReference type="AlphaFoldDB" id="A0A816XP32"/>
<accession>A0A816XP32</accession>
<evidence type="ECO:0000313" key="3">
    <source>
        <dbReference type="EMBL" id="CAF2149301.1"/>
    </source>
</evidence>
<dbReference type="GO" id="GO:0003677">
    <property type="term" value="F:DNA binding"/>
    <property type="evidence" value="ECO:0007669"/>
    <property type="project" value="UniProtKB-KW"/>
</dbReference>
<dbReference type="PROSITE" id="PS51253">
    <property type="entry name" value="HTH_CENPB"/>
    <property type="match status" value="1"/>
</dbReference>
<evidence type="ECO:0000313" key="4">
    <source>
        <dbReference type="Proteomes" id="UP000663824"/>
    </source>
</evidence>
<sequence length="146" mass="17067">MASTSGKRCALSIEQSLKILEALKSKKPDGVAKDFNIGYSTLKMIRQNVEIRKIALNNGNLNRKRKRESPNEEIGEVLITWFHQMRAQNTTINGPLMLEKIKQLSMVRKYWKENFIEYNSYYDIEDMIEQNPLINCTRSTITDFFK</sequence>
<dbReference type="Proteomes" id="UP000663824">
    <property type="component" value="Unassembled WGS sequence"/>
</dbReference>
<gene>
    <name evidence="3" type="ORF">MBJ925_LOCUS30952</name>
</gene>
<evidence type="ECO:0000256" key="1">
    <source>
        <dbReference type="ARBA" id="ARBA00023125"/>
    </source>
</evidence>
<organism evidence="3 4">
    <name type="scientific">Rotaria magnacalcarata</name>
    <dbReference type="NCBI Taxonomy" id="392030"/>
    <lineage>
        <taxon>Eukaryota</taxon>
        <taxon>Metazoa</taxon>
        <taxon>Spiralia</taxon>
        <taxon>Gnathifera</taxon>
        <taxon>Rotifera</taxon>
        <taxon>Eurotatoria</taxon>
        <taxon>Bdelloidea</taxon>
        <taxon>Philodinida</taxon>
        <taxon>Philodinidae</taxon>
        <taxon>Rotaria</taxon>
    </lineage>
</organism>
<dbReference type="InterPro" id="IPR006600">
    <property type="entry name" value="HTH_CenpB_DNA-bd_dom"/>
</dbReference>
<name>A0A816XP32_9BILA</name>
<protein>
    <recommendedName>
        <fullName evidence="2">HTH CENPB-type domain-containing protein</fullName>
    </recommendedName>
</protein>
<reference evidence="3" key="1">
    <citation type="submission" date="2021-02" db="EMBL/GenBank/DDBJ databases">
        <authorList>
            <person name="Nowell W R."/>
        </authorList>
    </citation>
    <scope>NUCLEOTIDE SEQUENCE</scope>
</reference>
<feature type="domain" description="HTH CENPB-type" evidence="2">
    <location>
        <begin position="62"/>
        <end position="125"/>
    </location>
</feature>
<comment type="caution">
    <text evidence="3">The sequence shown here is derived from an EMBL/GenBank/DDBJ whole genome shotgun (WGS) entry which is preliminary data.</text>
</comment>
<evidence type="ECO:0000259" key="2">
    <source>
        <dbReference type="PROSITE" id="PS51253"/>
    </source>
</evidence>
<keyword evidence="1" id="KW-0238">DNA-binding</keyword>
<dbReference type="EMBL" id="CAJNRE010016856">
    <property type="protein sequence ID" value="CAF2149301.1"/>
    <property type="molecule type" value="Genomic_DNA"/>
</dbReference>
<proteinExistence type="predicted"/>